<keyword evidence="3" id="KW-1185">Reference proteome</keyword>
<proteinExistence type="predicted"/>
<organism evidence="2 3">
    <name type="scientific">Sphingomonas aurantiaca</name>
    <dbReference type="NCBI Taxonomy" id="185949"/>
    <lineage>
        <taxon>Bacteria</taxon>
        <taxon>Pseudomonadati</taxon>
        <taxon>Pseudomonadota</taxon>
        <taxon>Alphaproteobacteria</taxon>
        <taxon>Sphingomonadales</taxon>
        <taxon>Sphingomonadaceae</taxon>
        <taxon>Sphingomonas</taxon>
    </lineage>
</organism>
<dbReference type="EMBL" id="QAOG01000001">
    <property type="protein sequence ID" value="PTQ62250.1"/>
    <property type="molecule type" value="Genomic_DNA"/>
</dbReference>
<reference evidence="2 3" key="1">
    <citation type="submission" date="2018-04" db="EMBL/GenBank/DDBJ databases">
        <title>Genomic Encyclopedia of Type Strains, Phase III (KMG-III): the genomes of soil and plant-associated and newly described type strains.</title>
        <authorList>
            <person name="Whitman W."/>
        </authorList>
    </citation>
    <scope>NUCLEOTIDE SEQUENCE [LARGE SCALE GENOMIC DNA]</scope>
    <source>
        <strain evidence="2 3">MA101b</strain>
    </source>
</reference>
<evidence type="ECO:0000313" key="3">
    <source>
        <dbReference type="Proteomes" id="UP000244189"/>
    </source>
</evidence>
<evidence type="ECO:0000256" key="1">
    <source>
        <dbReference type="SAM" id="MobiDB-lite"/>
    </source>
</evidence>
<sequence length="59" mass="6241">MNTTFSRTSNGGTVGINPAHVKSVSQDGNTVLIRFSEAHSIGVEGELRAVTDQLNAAQR</sequence>
<accession>A0A2T5GSE6</accession>
<feature type="compositionally biased region" description="Polar residues" evidence="1">
    <location>
        <begin position="1"/>
        <end position="11"/>
    </location>
</feature>
<gene>
    <name evidence="2" type="ORF">C8J26_0529</name>
</gene>
<dbReference type="Proteomes" id="UP000244189">
    <property type="component" value="Unassembled WGS sequence"/>
</dbReference>
<feature type="region of interest" description="Disordered" evidence="1">
    <location>
        <begin position="1"/>
        <end position="21"/>
    </location>
</feature>
<name>A0A2T5GSE6_9SPHN</name>
<dbReference type="AlphaFoldDB" id="A0A2T5GSE6"/>
<evidence type="ECO:0000313" key="2">
    <source>
        <dbReference type="EMBL" id="PTQ62250.1"/>
    </source>
</evidence>
<protein>
    <submittedName>
        <fullName evidence="2">Uncharacterized protein</fullName>
    </submittedName>
</protein>
<comment type="caution">
    <text evidence="2">The sequence shown here is derived from an EMBL/GenBank/DDBJ whole genome shotgun (WGS) entry which is preliminary data.</text>
</comment>
<dbReference type="RefSeq" id="WP_107956585.1">
    <property type="nucleotide sequence ID" value="NZ_JASPFP010000001.1"/>
</dbReference>